<gene>
    <name evidence="1" type="ORF">M413DRAFT_166960</name>
</gene>
<sequence length="124" mass="14071">MLRLICVLHGSERKDLGARWNLEDEVRKQKTSGDDLRPEVQFGTDCQLGRPLSFVHGSREGTKELQFGRRYCACCSPCTAFVVFVSKSFLLLPYSMEIRHPRLPADNTDMNCTDRASFSIGARQ</sequence>
<accession>A0A0C2XSQ7</accession>
<dbReference type="EMBL" id="KN831782">
    <property type="protein sequence ID" value="KIM40733.1"/>
    <property type="molecule type" value="Genomic_DNA"/>
</dbReference>
<evidence type="ECO:0000313" key="1">
    <source>
        <dbReference type="EMBL" id="KIM40733.1"/>
    </source>
</evidence>
<dbReference type="HOGENOM" id="CLU_2004204_0_0_1"/>
<reference evidence="2" key="2">
    <citation type="submission" date="2015-01" db="EMBL/GenBank/DDBJ databases">
        <title>Evolutionary Origins and Diversification of the Mycorrhizal Mutualists.</title>
        <authorList>
            <consortium name="DOE Joint Genome Institute"/>
            <consortium name="Mycorrhizal Genomics Consortium"/>
            <person name="Kohler A."/>
            <person name="Kuo A."/>
            <person name="Nagy L.G."/>
            <person name="Floudas D."/>
            <person name="Copeland A."/>
            <person name="Barry K.W."/>
            <person name="Cichocki N."/>
            <person name="Veneault-Fourrey C."/>
            <person name="LaButti K."/>
            <person name="Lindquist E.A."/>
            <person name="Lipzen A."/>
            <person name="Lundell T."/>
            <person name="Morin E."/>
            <person name="Murat C."/>
            <person name="Riley R."/>
            <person name="Ohm R."/>
            <person name="Sun H."/>
            <person name="Tunlid A."/>
            <person name="Henrissat B."/>
            <person name="Grigoriev I.V."/>
            <person name="Hibbett D.S."/>
            <person name="Martin F."/>
        </authorList>
    </citation>
    <scope>NUCLEOTIDE SEQUENCE [LARGE SCALE GENOMIC DNA]</scope>
    <source>
        <strain evidence="2">h7</strain>
    </source>
</reference>
<keyword evidence="2" id="KW-1185">Reference proteome</keyword>
<evidence type="ECO:0000313" key="2">
    <source>
        <dbReference type="Proteomes" id="UP000053424"/>
    </source>
</evidence>
<protein>
    <submittedName>
        <fullName evidence="1">Uncharacterized protein</fullName>
    </submittedName>
</protein>
<organism evidence="1 2">
    <name type="scientific">Hebeloma cylindrosporum</name>
    <dbReference type="NCBI Taxonomy" id="76867"/>
    <lineage>
        <taxon>Eukaryota</taxon>
        <taxon>Fungi</taxon>
        <taxon>Dikarya</taxon>
        <taxon>Basidiomycota</taxon>
        <taxon>Agaricomycotina</taxon>
        <taxon>Agaricomycetes</taxon>
        <taxon>Agaricomycetidae</taxon>
        <taxon>Agaricales</taxon>
        <taxon>Agaricineae</taxon>
        <taxon>Hymenogastraceae</taxon>
        <taxon>Hebeloma</taxon>
    </lineage>
</organism>
<dbReference type="AlphaFoldDB" id="A0A0C2XSQ7"/>
<name>A0A0C2XSQ7_HEBCY</name>
<proteinExistence type="predicted"/>
<dbReference type="Proteomes" id="UP000053424">
    <property type="component" value="Unassembled WGS sequence"/>
</dbReference>
<reference evidence="1 2" key="1">
    <citation type="submission" date="2014-04" db="EMBL/GenBank/DDBJ databases">
        <authorList>
            <consortium name="DOE Joint Genome Institute"/>
            <person name="Kuo A."/>
            <person name="Gay G."/>
            <person name="Dore J."/>
            <person name="Kohler A."/>
            <person name="Nagy L.G."/>
            <person name="Floudas D."/>
            <person name="Copeland A."/>
            <person name="Barry K.W."/>
            <person name="Cichocki N."/>
            <person name="Veneault-Fourrey C."/>
            <person name="LaButti K."/>
            <person name="Lindquist E.A."/>
            <person name="Lipzen A."/>
            <person name="Lundell T."/>
            <person name="Morin E."/>
            <person name="Murat C."/>
            <person name="Sun H."/>
            <person name="Tunlid A."/>
            <person name="Henrissat B."/>
            <person name="Grigoriev I.V."/>
            <person name="Hibbett D.S."/>
            <person name="Martin F."/>
            <person name="Nordberg H.P."/>
            <person name="Cantor M.N."/>
            <person name="Hua S.X."/>
        </authorList>
    </citation>
    <scope>NUCLEOTIDE SEQUENCE [LARGE SCALE GENOMIC DNA]</scope>
    <source>
        <strain evidence="2">h7</strain>
    </source>
</reference>